<keyword evidence="1" id="KW-1133">Transmembrane helix</keyword>
<dbReference type="Proteomes" id="UP001160625">
    <property type="component" value="Unassembled WGS sequence"/>
</dbReference>
<gene>
    <name evidence="2" type="ORF">QGN17_10610</name>
</gene>
<feature type="transmembrane region" description="Helical" evidence="1">
    <location>
        <begin position="108"/>
        <end position="127"/>
    </location>
</feature>
<proteinExistence type="predicted"/>
<dbReference type="EMBL" id="JARYGZ010000001">
    <property type="protein sequence ID" value="MDH7639182.1"/>
    <property type="molecule type" value="Genomic_DNA"/>
</dbReference>
<evidence type="ECO:0000313" key="2">
    <source>
        <dbReference type="EMBL" id="MDH7639182.1"/>
    </source>
</evidence>
<keyword evidence="3" id="KW-1185">Reference proteome</keyword>
<dbReference type="RefSeq" id="WP_281044443.1">
    <property type="nucleotide sequence ID" value="NZ_JARYGZ010000001.1"/>
</dbReference>
<evidence type="ECO:0000256" key="1">
    <source>
        <dbReference type="SAM" id="Phobius"/>
    </source>
</evidence>
<organism evidence="2 3">
    <name type="scientific">Sphingomonas oryzagri</name>
    <dbReference type="NCBI Taxonomy" id="3042314"/>
    <lineage>
        <taxon>Bacteria</taxon>
        <taxon>Pseudomonadati</taxon>
        <taxon>Pseudomonadota</taxon>
        <taxon>Alphaproteobacteria</taxon>
        <taxon>Sphingomonadales</taxon>
        <taxon>Sphingomonadaceae</taxon>
        <taxon>Sphingomonas</taxon>
    </lineage>
</organism>
<keyword evidence="1" id="KW-0812">Transmembrane</keyword>
<keyword evidence="1" id="KW-0472">Membrane</keyword>
<dbReference type="Gene3D" id="3.40.50.2000">
    <property type="entry name" value="Glycogen Phosphorylase B"/>
    <property type="match status" value="1"/>
</dbReference>
<keyword evidence="2" id="KW-0808">Transferase</keyword>
<protein>
    <submittedName>
        <fullName evidence="2">UDP-N-acetylglucosamine--LPS N-acetylglucosamine transferase</fullName>
    </submittedName>
</protein>
<name>A0ABT6N290_9SPHN</name>
<evidence type="ECO:0000313" key="3">
    <source>
        <dbReference type="Proteomes" id="UP001160625"/>
    </source>
</evidence>
<sequence>MVVRISLRSAMGFRRQASSPVPRAAERTRPRKLLLGASGGGHWIELRRLQPAFDGFQSVYVSTLPGYASVVGGHRYHAVPDASRFSVRGFAVIFIRAIWILLRERPYAVVTTGSAPMLPFILLGRLFGAKTLWIDSVANSEHISSSGKIAKVIAHRCICQWPDVAATERLDYWGRIV</sequence>
<dbReference type="InterPro" id="IPR013969">
    <property type="entry name" value="Oligosacch_biosynth_Alg14"/>
</dbReference>
<accession>A0ABT6N290</accession>
<dbReference type="GO" id="GO:0016740">
    <property type="term" value="F:transferase activity"/>
    <property type="evidence" value="ECO:0007669"/>
    <property type="project" value="UniProtKB-KW"/>
</dbReference>
<feature type="transmembrane region" description="Helical" evidence="1">
    <location>
        <begin position="85"/>
        <end position="102"/>
    </location>
</feature>
<dbReference type="Pfam" id="PF08660">
    <property type="entry name" value="Alg14"/>
    <property type="match status" value="1"/>
</dbReference>
<comment type="caution">
    <text evidence="2">The sequence shown here is derived from an EMBL/GenBank/DDBJ whole genome shotgun (WGS) entry which is preliminary data.</text>
</comment>
<reference evidence="2" key="1">
    <citation type="submission" date="2023-04" db="EMBL/GenBank/DDBJ databases">
        <title>Sphingomonas sp. MAHUQ-71 isolated from rice field.</title>
        <authorList>
            <person name="Huq M.A."/>
        </authorList>
    </citation>
    <scope>NUCLEOTIDE SEQUENCE</scope>
    <source>
        <strain evidence="2">MAHUQ-71</strain>
    </source>
</reference>